<dbReference type="EMBL" id="BMKG01000017">
    <property type="protein sequence ID" value="GGC13361.1"/>
    <property type="molecule type" value="Genomic_DNA"/>
</dbReference>
<dbReference type="OrthoDB" id="9808910at2"/>
<feature type="domain" description="SHSP" evidence="3">
    <location>
        <begin position="31"/>
        <end position="145"/>
    </location>
</feature>
<keyword evidence="8" id="KW-1185">Reference proteome</keyword>
<dbReference type="SUPFAM" id="SSF49764">
    <property type="entry name" value="HSP20-like chaperones"/>
    <property type="match status" value="1"/>
</dbReference>
<dbReference type="PROSITE" id="PS01031">
    <property type="entry name" value="SHSP"/>
    <property type="match status" value="1"/>
</dbReference>
<evidence type="ECO:0000313" key="6">
    <source>
        <dbReference type="EMBL" id="MTV55744.1"/>
    </source>
</evidence>
<reference evidence="5" key="1">
    <citation type="journal article" date="2014" name="Int. J. Syst. Evol. Microbiol.">
        <title>Complete genome of a new Firmicutes species belonging to the dominant human colonic microbiota ('Ruminococcus bicirculans') reveals two chromosomes and a selective capacity to utilize plant glucans.</title>
        <authorList>
            <consortium name="NISC Comparative Sequencing Program"/>
            <person name="Wegmann U."/>
            <person name="Louis P."/>
            <person name="Goesmann A."/>
            <person name="Henrissat B."/>
            <person name="Duncan S.H."/>
            <person name="Flint H.J."/>
        </authorList>
    </citation>
    <scope>NUCLEOTIDE SEQUENCE</scope>
    <source>
        <strain evidence="5">CGMCC 1.15931</strain>
    </source>
</reference>
<dbReference type="PANTHER" id="PTHR11527">
    <property type="entry name" value="HEAT-SHOCK PROTEIN 20 FAMILY MEMBER"/>
    <property type="match status" value="1"/>
</dbReference>
<dbReference type="Proteomes" id="UP000430634">
    <property type="component" value="Unassembled WGS sequence"/>
</dbReference>
<dbReference type="EMBL" id="WNKZ01000100">
    <property type="protein sequence ID" value="MTV55744.1"/>
    <property type="molecule type" value="Genomic_DNA"/>
</dbReference>
<name>A0A6I3T2W0_9BURK</name>
<protein>
    <submittedName>
        <fullName evidence="5">Heat-shock protein 20</fullName>
    </submittedName>
    <submittedName>
        <fullName evidence="6">Hsp20 family protein</fullName>
    </submittedName>
</protein>
<accession>A0A6I3T2W0</accession>
<evidence type="ECO:0000256" key="1">
    <source>
        <dbReference type="PROSITE-ProRule" id="PRU00285"/>
    </source>
</evidence>
<dbReference type="AlphaFoldDB" id="A0A6I3T2W0"/>
<comment type="caution">
    <text evidence="6">The sequence shown here is derived from an EMBL/GenBank/DDBJ whole genome shotgun (WGS) entry which is preliminary data.</text>
</comment>
<dbReference type="PROSITE" id="PS51203">
    <property type="entry name" value="CS"/>
    <property type="match status" value="1"/>
</dbReference>
<reference evidence="8" key="2">
    <citation type="journal article" date="2019" name="Int. J. Syst. Evol. Microbiol.">
        <title>The Global Catalogue of Microorganisms (GCM) 10K type strain sequencing project: providing services to taxonomists for standard genome sequencing and annotation.</title>
        <authorList>
            <consortium name="The Broad Institute Genomics Platform"/>
            <consortium name="The Broad Institute Genome Sequencing Center for Infectious Disease"/>
            <person name="Wu L."/>
            <person name="Ma J."/>
        </authorList>
    </citation>
    <scope>NUCLEOTIDE SEQUENCE [LARGE SCALE GENOMIC DNA]</scope>
    <source>
        <strain evidence="8">CGMCC 1.15931</strain>
    </source>
</reference>
<dbReference type="Gene3D" id="2.60.40.790">
    <property type="match status" value="1"/>
</dbReference>
<evidence type="ECO:0000313" key="5">
    <source>
        <dbReference type="EMBL" id="GGC13361.1"/>
    </source>
</evidence>
<organism evidence="6 7">
    <name type="scientific">Pseudoduganella buxea</name>
    <dbReference type="NCBI Taxonomy" id="1949069"/>
    <lineage>
        <taxon>Bacteria</taxon>
        <taxon>Pseudomonadati</taxon>
        <taxon>Pseudomonadota</taxon>
        <taxon>Betaproteobacteria</taxon>
        <taxon>Burkholderiales</taxon>
        <taxon>Oxalobacteraceae</taxon>
        <taxon>Telluria group</taxon>
        <taxon>Pseudoduganella</taxon>
    </lineage>
</organism>
<evidence type="ECO:0000313" key="8">
    <source>
        <dbReference type="Proteomes" id="UP000622638"/>
    </source>
</evidence>
<dbReference type="InterPro" id="IPR007052">
    <property type="entry name" value="CS_dom"/>
</dbReference>
<dbReference type="RefSeq" id="WP_155473005.1">
    <property type="nucleotide sequence ID" value="NZ_BMKG01000017.1"/>
</dbReference>
<dbReference type="InterPro" id="IPR002068">
    <property type="entry name" value="A-crystallin/Hsp20_dom"/>
</dbReference>
<reference evidence="5" key="4">
    <citation type="submission" date="2024-05" db="EMBL/GenBank/DDBJ databases">
        <authorList>
            <person name="Sun Q."/>
            <person name="Zhou Y."/>
        </authorList>
    </citation>
    <scope>NUCLEOTIDE SEQUENCE</scope>
    <source>
        <strain evidence="5">CGMCC 1.15931</strain>
    </source>
</reference>
<reference evidence="6 7" key="3">
    <citation type="submission" date="2019-11" db="EMBL/GenBank/DDBJ databases">
        <title>Type strains purchased from KCTC, JCM and DSMZ.</title>
        <authorList>
            <person name="Lu H."/>
        </authorList>
    </citation>
    <scope>NUCLEOTIDE SEQUENCE [LARGE SCALE GENOMIC DNA]</scope>
    <source>
        <strain evidence="6 7">KCTC 52429</strain>
    </source>
</reference>
<proteinExistence type="inferred from homology"/>
<gene>
    <name evidence="5" type="ORF">GCM10011572_38450</name>
    <name evidence="6" type="ORF">GM672_23755</name>
</gene>
<feature type="domain" description="CS" evidence="4">
    <location>
        <begin position="38"/>
        <end position="143"/>
    </location>
</feature>
<sequence>MANLTRYDPFASLASFAPLRDFEDLWRDMRRLPGDGEAPTMRLDVSENDTAYTVTADVPGVKKEDIKVDVDGNQVTITAEVRKDSEQKDGDKVVRSERYVGQQYRSFTLAHAIDDAAAAARYDNGVLQLTLPKKTPGGGRKLQIA</sequence>
<evidence type="ECO:0000259" key="4">
    <source>
        <dbReference type="PROSITE" id="PS51203"/>
    </source>
</evidence>
<dbReference type="InterPro" id="IPR008978">
    <property type="entry name" value="HSP20-like_chaperone"/>
</dbReference>
<dbReference type="InterPro" id="IPR031107">
    <property type="entry name" value="Small_HSP"/>
</dbReference>
<dbReference type="Proteomes" id="UP000622638">
    <property type="component" value="Unassembled WGS sequence"/>
</dbReference>
<evidence type="ECO:0000256" key="2">
    <source>
        <dbReference type="RuleBase" id="RU003616"/>
    </source>
</evidence>
<evidence type="ECO:0000259" key="3">
    <source>
        <dbReference type="PROSITE" id="PS01031"/>
    </source>
</evidence>
<comment type="similarity">
    <text evidence="1 2">Belongs to the small heat shock protein (HSP20) family.</text>
</comment>
<dbReference type="Pfam" id="PF00011">
    <property type="entry name" value="HSP20"/>
    <property type="match status" value="1"/>
</dbReference>
<evidence type="ECO:0000313" key="7">
    <source>
        <dbReference type="Proteomes" id="UP000430634"/>
    </source>
</evidence>